<evidence type="ECO:0000313" key="4">
    <source>
        <dbReference type="Proteomes" id="UP000257451"/>
    </source>
</evidence>
<dbReference type="InterPro" id="IPR003540">
    <property type="entry name" value="ADP-ribosyltransferase"/>
</dbReference>
<protein>
    <submittedName>
        <fullName evidence="3">Putative NAD(+)--arginine ADP-ribosyltransferase Vis</fullName>
        <ecNumber evidence="3">2.4.2.31</ecNumber>
    </submittedName>
</protein>
<dbReference type="GO" id="GO:0005576">
    <property type="term" value="C:extracellular region"/>
    <property type="evidence" value="ECO:0007669"/>
    <property type="project" value="InterPro"/>
</dbReference>
<keyword evidence="3" id="KW-0808">Transferase</keyword>
<dbReference type="SUPFAM" id="SSF56399">
    <property type="entry name" value="ADP-ribosylation"/>
    <property type="match status" value="1"/>
</dbReference>
<evidence type="ECO:0000259" key="2">
    <source>
        <dbReference type="Pfam" id="PF03496"/>
    </source>
</evidence>
<reference evidence="3 4" key="1">
    <citation type="journal article" date="2018" name="Sci. Rep.">
        <title>Extensive genomic diversity among Mycobacterium marinum strains revealed by whole genome sequencing.</title>
        <authorList>
            <person name="Das S."/>
            <person name="Pettersson B.M."/>
            <person name="Behra P.R."/>
            <person name="Mallick A."/>
            <person name="Cheramie M."/>
            <person name="Ramesh M."/>
            <person name="Shirreff L."/>
            <person name="DuCote T."/>
            <person name="Dasgupta S."/>
            <person name="Ennis D.G."/>
            <person name="Kirsebom L.A."/>
        </authorList>
    </citation>
    <scope>NUCLEOTIDE SEQUENCE [LARGE SCALE GENOMIC DNA]</scope>
    <source>
        <strain evidence="3 4">Davis1</strain>
    </source>
</reference>
<name>A0A3E2MN31_MYCMR</name>
<sequence>MAPLAVDPAVLDGAGAAVVAAGEGLEPVIASLSAVLAGCAGMAGDDPVGAAVGRGYDRAAAKVFSAMAATRNGLCSIGDGVRMSAHNYSLAEAMSDVTRRAAALPAPTLTSCIVAVSAPSAVGTADNAPAGWGWVAPYIGMIWPTGNSSKLRTAASEWTAEGTKFALVETQLTAGPLGAIRSQQLPESGLIERAFTDAYVSTTSVVGQCQTIAAQLDRYADQIDEVHAAILDLLARICDPLTGIKEVWEVLTGEDEDEIERIAHDIAAVVDHFAAEANALGAQFNAALVQADTVLDTMARHAAKEWDQFLHGNPVGAIVDFAGQRLKGLGEAAWGLAETALTYNQIRALLDPLGYARDVGSMAQGMAPLVGLGDDHAPSVLESWKQLGKEVTHWDDWSRNPGEALGKSEFDLANLFLPGGPISKAASKGRDLADGLQGLKARLRPNEMGEPNPLKRPDASAAEHTPPSTMPQQEAKQPAAAPQPKPLRPSDVHGLPHSPTESKAPPVDKPATGEPVKPAGAQLGEARAPVAAARGEKELSAQAEHSEQINTPVSAPGPVDGSDVDPTPARPHTSRAAPASAMPHLAGSRSTPSDVCGPNVVSEGGSPGGHSTPAALDEVGGAPGASAPGEYHGTGGGPGDHGTADGGQSLIIVDGLHSDDLSALADYTGLGYLDLNNALRSDILDASLNARVAALNSALQKLPTYDGTVVRGTDLPPEVVAQYLPGEVITEVAFLSTTTDPAVAQSPTFAGNVEFRIVSRTGRDVSSVSMFPDEREILFPAGTKFYVIDKTLDALTGRTIIDMIER</sequence>
<dbReference type="GO" id="GO:0106274">
    <property type="term" value="F:NAD+-protein-arginine ADP-ribosyltransferase activity"/>
    <property type="evidence" value="ECO:0007669"/>
    <property type="project" value="UniProtKB-EC"/>
</dbReference>
<dbReference type="Gene3D" id="3.90.176.10">
    <property type="entry name" value="Toxin ADP-ribosyltransferase, Chain A, domain 1"/>
    <property type="match status" value="1"/>
</dbReference>
<dbReference type="Proteomes" id="UP000257451">
    <property type="component" value="Unassembled WGS sequence"/>
</dbReference>
<feature type="region of interest" description="Disordered" evidence="1">
    <location>
        <begin position="441"/>
        <end position="646"/>
    </location>
</feature>
<organism evidence="3 4">
    <name type="scientific">Mycobacterium marinum</name>
    <dbReference type="NCBI Taxonomy" id="1781"/>
    <lineage>
        <taxon>Bacteria</taxon>
        <taxon>Bacillati</taxon>
        <taxon>Actinomycetota</taxon>
        <taxon>Actinomycetes</taxon>
        <taxon>Mycobacteriales</taxon>
        <taxon>Mycobacteriaceae</taxon>
        <taxon>Mycobacterium</taxon>
        <taxon>Mycobacterium ulcerans group</taxon>
    </lineage>
</organism>
<dbReference type="PROSITE" id="PS51996">
    <property type="entry name" value="TR_MART"/>
    <property type="match status" value="1"/>
</dbReference>
<feature type="domain" description="ADP ribosyltransferase" evidence="2">
    <location>
        <begin position="656"/>
        <end position="792"/>
    </location>
</feature>
<dbReference type="Pfam" id="PF03496">
    <property type="entry name" value="ADPrib_exo_Tox"/>
    <property type="match status" value="1"/>
</dbReference>
<dbReference type="AlphaFoldDB" id="A0A3E2MN31"/>
<gene>
    <name evidence="3" type="ORF">DAVIS_05452</name>
</gene>
<dbReference type="EC" id="2.4.2.31" evidence="3"/>
<keyword evidence="3" id="KW-0328">Glycosyltransferase</keyword>
<dbReference type="EMBL" id="PEDF01000212">
    <property type="protein sequence ID" value="RFZ32302.1"/>
    <property type="molecule type" value="Genomic_DNA"/>
</dbReference>
<feature type="compositionally biased region" description="Low complexity" evidence="1">
    <location>
        <begin position="471"/>
        <end position="480"/>
    </location>
</feature>
<dbReference type="RefSeq" id="WP_117428126.1">
    <property type="nucleotide sequence ID" value="NZ_BQLC01000176.1"/>
</dbReference>
<feature type="compositionally biased region" description="Basic and acidic residues" evidence="1">
    <location>
        <begin position="534"/>
        <end position="547"/>
    </location>
</feature>
<evidence type="ECO:0000256" key="1">
    <source>
        <dbReference type="SAM" id="MobiDB-lite"/>
    </source>
</evidence>
<proteinExistence type="predicted"/>
<accession>A0A3E2MN31</accession>
<evidence type="ECO:0000313" key="3">
    <source>
        <dbReference type="EMBL" id="RFZ32302.1"/>
    </source>
</evidence>
<comment type="caution">
    <text evidence="3">The sequence shown here is derived from an EMBL/GenBank/DDBJ whole genome shotgun (WGS) entry which is preliminary data.</text>
</comment>